<reference evidence="1" key="2">
    <citation type="journal article" date="2015" name="Data Brief">
        <title>Shoot transcriptome of the giant reed, Arundo donax.</title>
        <authorList>
            <person name="Barrero R.A."/>
            <person name="Guerrero F.D."/>
            <person name="Moolhuijzen P."/>
            <person name="Goolsby J.A."/>
            <person name="Tidwell J."/>
            <person name="Bellgard S.E."/>
            <person name="Bellgard M.I."/>
        </authorList>
    </citation>
    <scope>NUCLEOTIDE SEQUENCE</scope>
    <source>
        <tissue evidence="1">Shoot tissue taken approximately 20 cm above the soil surface</tissue>
    </source>
</reference>
<dbReference type="EMBL" id="GBRH01256428">
    <property type="protein sequence ID" value="JAD41467.1"/>
    <property type="molecule type" value="Transcribed_RNA"/>
</dbReference>
<name>A0A0A9A349_ARUDO</name>
<evidence type="ECO:0000313" key="1">
    <source>
        <dbReference type="EMBL" id="JAD41467.1"/>
    </source>
</evidence>
<organism evidence="1">
    <name type="scientific">Arundo donax</name>
    <name type="common">Giant reed</name>
    <name type="synonym">Donax arundinaceus</name>
    <dbReference type="NCBI Taxonomy" id="35708"/>
    <lineage>
        <taxon>Eukaryota</taxon>
        <taxon>Viridiplantae</taxon>
        <taxon>Streptophyta</taxon>
        <taxon>Embryophyta</taxon>
        <taxon>Tracheophyta</taxon>
        <taxon>Spermatophyta</taxon>
        <taxon>Magnoliopsida</taxon>
        <taxon>Liliopsida</taxon>
        <taxon>Poales</taxon>
        <taxon>Poaceae</taxon>
        <taxon>PACMAD clade</taxon>
        <taxon>Arundinoideae</taxon>
        <taxon>Arundineae</taxon>
        <taxon>Arundo</taxon>
    </lineage>
</organism>
<dbReference type="AlphaFoldDB" id="A0A0A9A349"/>
<proteinExistence type="predicted"/>
<protein>
    <submittedName>
        <fullName evidence="1">Uncharacterized protein</fullName>
    </submittedName>
</protein>
<sequence>MFRVNEMLSSISPILISFDVVKYWIVAGLID</sequence>
<reference evidence="1" key="1">
    <citation type="submission" date="2014-09" db="EMBL/GenBank/DDBJ databases">
        <authorList>
            <person name="Magalhaes I.L.F."/>
            <person name="Oliveira U."/>
            <person name="Santos F.R."/>
            <person name="Vidigal T.H.D.A."/>
            <person name="Brescovit A.D."/>
            <person name="Santos A.J."/>
        </authorList>
    </citation>
    <scope>NUCLEOTIDE SEQUENCE</scope>
    <source>
        <tissue evidence="1">Shoot tissue taken approximately 20 cm above the soil surface</tissue>
    </source>
</reference>
<accession>A0A0A9A349</accession>